<dbReference type="PANTHER" id="PTHR21089">
    <property type="entry name" value="SHIKIMATE DEHYDROGENASE"/>
    <property type="match status" value="1"/>
</dbReference>
<dbReference type="SUPFAM" id="SSF51735">
    <property type="entry name" value="NAD(P)-binding Rossmann-fold domains"/>
    <property type="match status" value="1"/>
</dbReference>
<feature type="domain" description="SDH C-terminal" evidence="4">
    <location>
        <begin position="251"/>
        <end position="274"/>
    </location>
</feature>
<keyword evidence="2" id="KW-0057">Aromatic amino acid biosynthesis</keyword>
<dbReference type="GO" id="GO:0019632">
    <property type="term" value="P:shikimate metabolic process"/>
    <property type="evidence" value="ECO:0007669"/>
    <property type="project" value="TreeGrafter"/>
</dbReference>
<dbReference type="Gene3D" id="3.40.50.10860">
    <property type="entry name" value="Leucine Dehydrogenase, chain A, domain 1"/>
    <property type="match status" value="1"/>
</dbReference>
<dbReference type="Pfam" id="PF18317">
    <property type="entry name" value="SDH_C"/>
    <property type="match status" value="1"/>
</dbReference>
<dbReference type="Gene3D" id="3.40.50.720">
    <property type="entry name" value="NAD(P)-binding Rossmann-like Domain"/>
    <property type="match status" value="1"/>
</dbReference>
<dbReference type="GO" id="GO:0050661">
    <property type="term" value="F:NADP binding"/>
    <property type="evidence" value="ECO:0007669"/>
    <property type="project" value="TreeGrafter"/>
</dbReference>
<dbReference type="SUPFAM" id="SSF53223">
    <property type="entry name" value="Aminoacid dehydrogenase-like, N-terminal domain"/>
    <property type="match status" value="1"/>
</dbReference>
<dbReference type="InterPro" id="IPR041121">
    <property type="entry name" value="SDH_C"/>
</dbReference>
<accession>A0A239N055</accession>
<evidence type="ECO:0000256" key="1">
    <source>
        <dbReference type="ARBA" id="ARBA00004871"/>
    </source>
</evidence>
<dbReference type="Pfam" id="PF08501">
    <property type="entry name" value="Shikimate_dh_N"/>
    <property type="match status" value="1"/>
</dbReference>
<organism evidence="5 6">
    <name type="scientific">Asanoa hainanensis</name>
    <dbReference type="NCBI Taxonomy" id="560556"/>
    <lineage>
        <taxon>Bacteria</taxon>
        <taxon>Bacillati</taxon>
        <taxon>Actinomycetota</taxon>
        <taxon>Actinomycetes</taxon>
        <taxon>Micromonosporales</taxon>
        <taxon>Micromonosporaceae</taxon>
        <taxon>Asanoa</taxon>
    </lineage>
</organism>
<dbReference type="RefSeq" id="WP_089250585.1">
    <property type="nucleotide sequence ID" value="NZ_FZPH01000007.1"/>
</dbReference>
<feature type="domain" description="Shikimate dehydrogenase substrate binding N-terminal" evidence="3">
    <location>
        <begin position="8"/>
        <end position="95"/>
    </location>
</feature>
<dbReference type="GO" id="GO:0009073">
    <property type="term" value="P:aromatic amino acid family biosynthetic process"/>
    <property type="evidence" value="ECO:0007669"/>
    <property type="project" value="UniProtKB-KW"/>
</dbReference>
<comment type="pathway">
    <text evidence="1">Metabolic intermediate biosynthesis; chorismate biosynthesis; chorismate from D-erythrose 4-phosphate and phosphoenolpyruvate: step 4/7.</text>
</comment>
<dbReference type="OrthoDB" id="3609723at2"/>
<dbReference type="GO" id="GO:0009423">
    <property type="term" value="P:chorismate biosynthetic process"/>
    <property type="evidence" value="ECO:0007669"/>
    <property type="project" value="TreeGrafter"/>
</dbReference>
<proteinExistence type="predicted"/>
<dbReference type="GO" id="GO:0005829">
    <property type="term" value="C:cytosol"/>
    <property type="evidence" value="ECO:0007669"/>
    <property type="project" value="TreeGrafter"/>
</dbReference>
<dbReference type="Proteomes" id="UP000198362">
    <property type="component" value="Unassembled WGS sequence"/>
</dbReference>
<evidence type="ECO:0000313" key="6">
    <source>
        <dbReference type="Proteomes" id="UP000198362"/>
    </source>
</evidence>
<evidence type="ECO:0000256" key="2">
    <source>
        <dbReference type="ARBA" id="ARBA00023141"/>
    </source>
</evidence>
<dbReference type="PANTHER" id="PTHR21089:SF1">
    <property type="entry name" value="BIFUNCTIONAL 3-DEHYDROQUINATE DEHYDRATASE_SHIKIMATE DEHYDROGENASE, CHLOROPLASTIC"/>
    <property type="match status" value="1"/>
</dbReference>
<evidence type="ECO:0000313" key="5">
    <source>
        <dbReference type="EMBL" id="SNT48351.1"/>
    </source>
</evidence>
<dbReference type="InterPro" id="IPR046346">
    <property type="entry name" value="Aminoacid_DH-like_N_sf"/>
</dbReference>
<dbReference type="NCBIfam" id="NF009201">
    <property type="entry name" value="PRK12549.1"/>
    <property type="match status" value="1"/>
</dbReference>
<evidence type="ECO:0000259" key="3">
    <source>
        <dbReference type="Pfam" id="PF08501"/>
    </source>
</evidence>
<sequence length="286" mass="29992">MTSVLIGLVGAGIQQSHAPLLHQREGDRQGIRLLYTTIDSQHRGLADADLPDLLRWARRLGYRGLNVTHPFKQQVVGHLDELCGEAAVLGAVNTVVFDDDATRGFNTDASGFRLSFARSFPDAARDRVVQLGAGGAGAAVAHALLVLGIGRLTLVDTDATRTGPLVETLAREFGAERVTAAGHARLSDLLAAADGLVNATPVGMAHHPGSPVAVSDLRPDLWVADIVYRPIDTPLLRAARAAGAPTLHGGGMSVFQAVAAFELFTGRPADAESMLGHSTELLAAGR</sequence>
<dbReference type="EMBL" id="FZPH01000007">
    <property type="protein sequence ID" value="SNT48351.1"/>
    <property type="molecule type" value="Genomic_DNA"/>
</dbReference>
<gene>
    <name evidence="5" type="ORF">SAMN05421812_10789</name>
</gene>
<dbReference type="InterPro" id="IPR013708">
    <property type="entry name" value="Shikimate_DH-bd_N"/>
</dbReference>
<evidence type="ECO:0000259" key="4">
    <source>
        <dbReference type="Pfam" id="PF18317"/>
    </source>
</evidence>
<protein>
    <submittedName>
        <fullName evidence="5">Shikimate dehydrogenase</fullName>
    </submittedName>
</protein>
<reference evidence="5 6" key="1">
    <citation type="submission" date="2017-06" db="EMBL/GenBank/DDBJ databases">
        <authorList>
            <person name="Kim H.J."/>
            <person name="Triplett B.A."/>
        </authorList>
    </citation>
    <scope>NUCLEOTIDE SEQUENCE [LARGE SCALE GENOMIC DNA]</scope>
    <source>
        <strain evidence="5 6">CGMCC 4.5593</strain>
    </source>
</reference>
<dbReference type="AlphaFoldDB" id="A0A239N055"/>
<dbReference type="InterPro" id="IPR022893">
    <property type="entry name" value="Shikimate_DH_fam"/>
</dbReference>
<keyword evidence="6" id="KW-1185">Reference proteome</keyword>
<name>A0A239N055_9ACTN</name>
<dbReference type="InterPro" id="IPR036291">
    <property type="entry name" value="NAD(P)-bd_dom_sf"/>
</dbReference>
<dbReference type="GO" id="GO:0004764">
    <property type="term" value="F:shikimate 3-dehydrogenase (NADP+) activity"/>
    <property type="evidence" value="ECO:0007669"/>
    <property type="project" value="InterPro"/>
</dbReference>
<keyword evidence="2" id="KW-0028">Amino-acid biosynthesis</keyword>